<dbReference type="PANTHER" id="PTHR35527">
    <property type="entry name" value="CHOLOYLGLYCINE HYDROLASE"/>
    <property type="match status" value="1"/>
</dbReference>
<dbReference type="Gene3D" id="3.60.60.10">
    <property type="entry name" value="Penicillin V Acylase, Chain A"/>
    <property type="match status" value="1"/>
</dbReference>
<gene>
    <name evidence="4" type="ORF">FC56_GL001445</name>
</gene>
<sequence>MDWPTLGAGPVFCPRNFEWQSVYDHQQYQTKYALIGSGGYHDHELDVSDGVNEHGLAVQKLTFTNGTQLVDEPTPGKIHLAPYELSFYLLANFKSVQDISDHLAEIELMTDHYSYQKYGKVELHFAAADPTGRVVVIEPDQHPIKIIENPLGVLTNSNHFGRQIDKLRQYVEFTPEFDAGTVPLNTPRVTTGNVSGKSIPPGSYTPNSRFVRAAYYKERINLATDENTAVDNAWHLLDSVNVPQNTEHQATYSVYRAAVDCDSLSYYYQPYHAKQVVKIRLTNELIRLNQLRFFPVNDKITFKEIN</sequence>
<evidence type="ECO:0000313" key="5">
    <source>
        <dbReference type="Proteomes" id="UP000051256"/>
    </source>
</evidence>
<evidence type="ECO:0000259" key="3">
    <source>
        <dbReference type="Pfam" id="PF02275"/>
    </source>
</evidence>
<dbReference type="InterPro" id="IPR029132">
    <property type="entry name" value="CBAH/NAAA_C"/>
</dbReference>
<dbReference type="GO" id="GO:0016787">
    <property type="term" value="F:hydrolase activity"/>
    <property type="evidence" value="ECO:0007669"/>
    <property type="project" value="UniProtKB-KW"/>
</dbReference>
<dbReference type="EMBL" id="AYZR01000004">
    <property type="protein sequence ID" value="KRM94488.1"/>
    <property type="molecule type" value="Genomic_DNA"/>
</dbReference>
<comment type="similarity">
    <text evidence="1">Belongs to the peptidase C59 family.</text>
</comment>
<organism evidence="4 5">
    <name type="scientific">Lentilactobacillus senioris DSM 24302 = JCM 17472</name>
    <dbReference type="NCBI Taxonomy" id="1423802"/>
    <lineage>
        <taxon>Bacteria</taxon>
        <taxon>Bacillati</taxon>
        <taxon>Bacillota</taxon>
        <taxon>Bacilli</taxon>
        <taxon>Lactobacillales</taxon>
        <taxon>Lactobacillaceae</taxon>
        <taxon>Lentilactobacillus</taxon>
    </lineage>
</organism>
<dbReference type="PANTHER" id="PTHR35527:SF2">
    <property type="entry name" value="HYDROLASE"/>
    <property type="match status" value="1"/>
</dbReference>
<evidence type="ECO:0000256" key="2">
    <source>
        <dbReference type="ARBA" id="ARBA00022801"/>
    </source>
</evidence>
<evidence type="ECO:0000313" key="4">
    <source>
        <dbReference type="EMBL" id="KRM94488.1"/>
    </source>
</evidence>
<evidence type="ECO:0000256" key="1">
    <source>
        <dbReference type="ARBA" id="ARBA00006625"/>
    </source>
</evidence>
<dbReference type="InterPro" id="IPR052193">
    <property type="entry name" value="Peptidase_C59"/>
</dbReference>
<keyword evidence="2 4" id="KW-0378">Hydrolase</keyword>
<accession>A0A0R2CS06</accession>
<dbReference type="AlphaFoldDB" id="A0A0R2CS06"/>
<keyword evidence="5" id="KW-1185">Reference proteome</keyword>
<comment type="caution">
    <text evidence="4">The sequence shown here is derived from an EMBL/GenBank/DDBJ whole genome shotgun (WGS) entry which is preliminary data.</text>
</comment>
<dbReference type="Pfam" id="PF02275">
    <property type="entry name" value="CBAH"/>
    <property type="match status" value="1"/>
</dbReference>
<feature type="domain" description="Choloylglycine hydrolase/NAAA C-terminal" evidence="3">
    <location>
        <begin position="1"/>
        <end position="286"/>
    </location>
</feature>
<protein>
    <submittedName>
        <fullName evidence="4">Choloylglycine hydrolase</fullName>
    </submittedName>
</protein>
<dbReference type="SUPFAM" id="SSF56235">
    <property type="entry name" value="N-terminal nucleophile aminohydrolases (Ntn hydrolases)"/>
    <property type="match status" value="1"/>
</dbReference>
<name>A0A0R2CS06_9LACO</name>
<dbReference type="PATRIC" id="fig|1423802.4.peg.1463"/>
<dbReference type="STRING" id="1423802.FC56_GL001445"/>
<dbReference type="InterPro" id="IPR029055">
    <property type="entry name" value="Ntn_hydrolases_N"/>
</dbReference>
<dbReference type="Proteomes" id="UP000051256">
    <property type="component" value="Unassembled WGS sequence"/>
</dbReference>
<proteinExistence type="inferred from homology"/>
<reference evidence="4 5" key="1">
    <citation type="journal article" date="2015" name="Genome Announc.">
        <title>Expanding the biotechnology potential of lactobacilli through comparative genomics of 213 strains and associated genera.</title>
        <authorList>
            <person name="Sun Z."/>
            <person name="Harris H.M."/>
            <person name="McCann A."/>
            <person name="Guo C."/>
            <person name="Argimon S."/>
            <person name="Zhang W."/>
            <person name="Yang X."/>
            <person name="Jeffery I.B."/>
            <person name="Cooney J.C."/>
            <person name="Kagawa T.F."/>
            <person name="Liu W."/>
            <person name="Song Y."/>
            <person name="Salvetti E."/>
            <person name="Wrobel A."/>
            <person name="Rasinkangas P."/>
            <person name="Parkhill J."/>
            <person name="Rea M.C."/>
            <person name="O'Sullivan O."/>
            <person name="Ritari J."/>
            <person name="Douillard F.P."/>
            <person name="Paul Ross R."/>
            <person name="Yang R."/>
            <person name="Briner A.E."/>
            <person name="Felis G.E."/>
            <person name="de Vos W.M."/>
            <person name="Barrangou R."/>
            <person name="Klaenhammer T.R."/>
            <person name="Caufield P.W."/>
            <person name="Cui Y."/>
            <person name="Zhang H."/>
            <person name="O'Toole P.W."/>
        </authorList>
    </citation>
    <scope>NUCLEOTIDE SEQUENCE [LARGE SCALE GENOMIC DNA]</scope>
    <source>
        <strain evidence="4 5">DSM 24302</strain>
    </source>
</reference>